<comment type="caution">
    <text evidence="4">The sequence shown here is derived from an EMBL/GenBank/DDBJ whole genome shotgun (WGS) entry which is preliminary data.</text>
</comment>
<sequence>MKYWLTPTVLLSLFMASWGGIRPHSTTAHPIPEPTLEYPGIELPPLGTFPPYLPPVPPRTLEIPAQFQGITIRQATVPNQRKIIALTFDDGPWGDSARILDILQDYRVKATFFVLGRNVQQYPELTRRMAEEGHALGNHTWNHHYHNMSATTAAAEIENTAARIFQETGITTTLFRPPGGFLNNGVAAYAKTKDYVVVMWSIDTKDYARPNAHLLAQRVLGQAHPGAIVLMHDGGGNRSRTVEALPMIIRGLQEKGYEMVTVPEMLAIQAGQLE</sequence>
<dbReference type="SUPFAM" id="SSF88713">
    <property type="entry name" value="Glycoside hydrolase/deacetylase"/>
    <property type="match status" value="1"/>
</dbReference>
<evidence type="ECO:0000259" key="3">
    <source>
        <dbReference type="PROSITE" id="PS51677"/>
    </source>
</evidence>
<feature type="domain" description="NodB homology" evidence="3">
    <location>
        <begin position="82"/>
        <end position="260"/>
    </location>
</feature>
<dbReference type="Gene3D" id="3.20.20.370">
    <property type="entry name" value="Glycoside hydrolase/deacetylase"/>
    <property type="match status" value="1"/>
</dbReference>
<dbReference type="Pfam" id="PF01522">
    <property type="entry name" value="Polysacc_deac_1"/>
    <property type="match status" value="1"/>
</dbReference>
<dbReference type="InterPro" id="IPR002509">
    <property type="entry name" value="NODB_dom"/>
</dbReference>
<evidence type="ECO:0000256" key="1">
    <source>
        <dbReference type="ARBA" id="ARBA00022723"/>
    </source>
</evidence>
<dbReference type="CDD" id="cd10917">
    <property type="entry name" value="CE4_NodB_like_6s_7s"/>
    <property type="match status" value="1"/>
</dbReference>
<dbReference type="PROSITE" id="PS51677">
    <property type="entry name" value="NODB"/>
    <property type="match status" value="1"/>
</dbReference>
<dbReference type="EMBL" id="JADEWZ010000009">
    <property type="protein sequence ID" value="MBE9115825.1"/>
    <property type="molecule type" value="Genomic_DNA"/>
</dbReference>
<evidence type="ECO:0000256" key="2">
    <source>
        <dbReference type="ARBA" id="ARBA00022801"/>
    </source>
</evidence>
<organism evidence="4 5">
    <name type="scientific">Lusitaniella coriacea LEGE 07157</name>
    <dbReference type="NCBI Taxonomy" id="945747"/>
    <lineage>
        <taxon>Bacteria</taxon>
        <taxon>Bacillati</taxon>
        <taxon>Cyanobacteriota</taxon>
        <taxon>Cyanophyceae</taxon>
        <taxon>Spirulinales</taxon>
        <taxon>Lusitaniellaceae</taxon>
        <taxon>Lusitaniella</taxon>
    </lineage>
</organism>
<dbReference type="InterPro" id="IPR050248">
    <property type="entry name" value="Polysacc_deacetylase_ArnD"/>
</dbReference>
<keyword evidence="2" id="KW-0378">Hydrolase</keyword>
<reference evidence="4" key="1">
    <citation type="submission" date="2020-10" db="EMBL/GenBank/DDBJ databases">
        <authorList>
            <person name="Castelo-Branco R."/>
            <person name="Eusebio N."/>
            <person name="Adriana R."/>
            <person name="Vieira A."/>
            <person name="Brugerolle De Fraissinette N."/>
            <person name="Rezende De Castro R."/>
            <person name="Schneider M.P."/>
            <person name="Vasconcelos V."/>
            <person name="Leao P.N."/>
        </authorList>
    </citation>
    <scope>NUCLEOTIDE SEQUENCE</scope>
    <source>
        <strain evidence="4">LEGE 07157</strain>
    </source>
</reference>
<dbReference type="RefSeq" id="WP_194028919.1">
    <property type="nucleotide sequence ID" value="NZ_JADEWZ010000009.1"/>
</dbReference>
<dbReference type="AlphaFoldDB" id="A0A8J7J7C5"/>
<dbReference type="GO" id="GO:0046872">
    <property type="term" value="F:metal ion binding"/>
    <property type="evidence" value="ECO:0007669"/>
    <property type="project" value="UniProtKB-KW"/>
</dbReference>
<evidence type="ECO:0000313" key="4">
    <source>
        <dbReference type="EMBL" id="MBE9115825.1"/>
    </source>
</evidence>
<name>A0A8J7J7C5_9CYAN</name>
<dbReference type="PANTHER" id="PTHR10587">
    <property type="entry name" value="GLYCOSYL TRANSFERASE-RELATED"/>
    <property type="match status" value="1"/>
</dbReference>
<proteinExistence type="predicted"/>
<keyword evidence="1" id="KW-0479">Metal-binding</keyword>
<dbReference type="Proteomes" id="UP000654482">
    <property type="component" value="Unassembled WGS sequence"/>
</dbReference>
<dbReference type="GO" id="GO:0016020">
    <property type="term" value="C:membrane"/>
    <property type="evidence" value="ECO:0007669"/>
    <property type="project" value="TreeGrafter"/>
</dbReference>
<evidence type="ECO:0000313" key="5">
    <source>
        <dbReference type="Proteomes" id="UP000654482"/>
    </source>
</evidence>
<dbReference type="PANTHER" id="PTHR10587:SF133">
    <property type="entry name" value="CHITIN DEACETYLASE 1-RELATED"/>
    <property type="match status" value="1"/>
</dbReference>
<protein>
    <submittedName>
        <fullName evidence="4">Polysaccharide deacetylase family protein</fullName>
    </submittedName>
</protein>
<keyword evidence="5" id="KW-1185">Reference proteome</keyword>
<dbReference type="GO" id="GO:0016810">
    <property type="term" value="F:hydrolase activity, acting on carbon-nitrogen (but not peptide) bonds"/>
    <property type="evidence" value="ECO:0007669"/>
    <property type="project" value="InterPro"/>
</dbReference>
<gene>
    <name evidence="4" type="ORF">IQ249_07965</name>
</gene>
<accession>A0A8J7J7C5</accession>
<dbReference type="GO" id="GO:0005975">
    <property type="term" value="P:carbohydrate metabolic process"/>
    <property type="evidence" value="ECO:0007669"/>
    <property type="project" value="InterPro"/>
</dbReference>
<dbReference type="InterPro" id="IPR011330">
    <property type="entry name" value="Glyco_hydro/deAcase_b/a-brl"/>
</dbReference>